<dbReference type="EMBL" id="LSRP01000112">
    <property type="protein sequence ID" value="OJF92802.1"/>
    <property type="molecule type" value="Genomic_DNA"/>
</dbReference>
<comment type="caution">
    <text evidence="2">The sequence shown here is derived from an EMBL/GenBank/DDBJ whole genome shotgun (WGS) entry which is preliminary data.</text>
</comment>
<evidence type="ECO:0008006" key="4">
    <source>
        <dbReference type="Google" id="ProtNLM"/>
    </source>
</evidence>
<feature type="transmembrane region" description="Helical" evidence="1">
    <location>
        <begin position="57"/>
        <end position="79"/>
    </location>
</feature>
<accession>A0A657LPW6</accession>
<evidence type="ECO:0000313" key="3">
    <source>
        <dbReference type="Proteomes" id="UP000182661"/>
    </source>
</evidence>
<gene>
    <name evidence="2" type="ORF">AX760_22210</name>
</gene>
<dbReference type="OrthoDB" id="8759010at2"/>
<proteinExistence type="predicted"/>
<feature type="transmembrane region" description="Helical" evidence="1">
    <location>
        <begin position="12"/>
        <end position="37"/>
    </location>
</feature>
<keyword evidence="1" id="KW-0812">Transmembrane</keyword>
<keyword evidence="1" id="KW-0472">Membrane</keyword>
<dbReference type="AlphaFoldDB" id="A0A657LPW6"/>
<protein>
    <recommendedName>
        <fullName evidence="4">DUF2306 domain-containing protein</fullName>
    </recommendedName>
</protein>
<feature type="transmembrane region" description="Helical" evidence="1">
    <location>
        <begin position="91"/>
        <end position="111"/>
    </location>
</feature>
<feature type="transmembrane region" description="Helical" evidence="1">
    <location>
        <begin position="188"/>
        <end position="207"/>
    </location>
</feature>
<evidence type="ECO:0000313" key="2">
    <source>
        <dbReference type="EMBL" id="OJF92802.1"/>
    </source>
</evidence>
<dbReference type="InterPro" id="IPR018750">
    <property type="entry name" value="DUF2306_membrane"/>
</dbReference>
<reference evidence="2 3" key="1">
    <citation type="submission" date="2016-02" db="EMBL/GenBank/DDBJ databases">
        <title>Genome sequencing of a beta-galactosidase producing bacteria Rhizobium sp. 59.</title>
        <authorList>
            <person name="Wang D."/>
            <person name="Kot W."/>
            <person name="Qin Y."/>
            <person name="Hansen L."/>
            <person name="Naqvi K."/>
            <person name="Rensing C."/>
        </authorList>
    </citation>
    <scope>NUCLEOTIDE SEQUENCE [LARGE SCALE GENOMIC DNA]</scope>
    <source>
        <strain evidence="2 3">59</strain>
    </source>
</reference>
<keyword evidence="1" id="KW-1133">Transmembrane helix</keyword>
<organism evidence="2 3">
    <name type="scientific">Pararhizobium antarcticum</name>
    <dbReference type="NCBI Taxonomy" id="1798805"/>
    <lineage>
        <taxon>Bacteria</taxon>
        <taxon>Pseudomonadati</taxon>
        <taxon>Pseudomonadota</taxon>
        <taxon>Alphaproteobacteria</taxon>
        <taxon>Hyphomicrobiales</taxon>
        <taxon>Rhizobiaceae</taxon>
        <taxon>Rhizobium/Agrobacterium group</taxon>
        <taxon>Pararhizobium</taxon>
    </lineage>
</organism>
<keyword evidence="3" id="KW-1185">Reference proteome</keyword>
<feature type="transmembrane region" description="Helical" evidence="1">
    <location>
        <begin position="117"/>
        <end position="143"/>
    </location>
</feature>
<dbReference type="Pfam" id="PF10067">
    <property type="entry name" value="DUF2306"/>
    <property type="match status" value="1"/>
</dbReference>
<sequence length="230" mass="25901">MTSRFRWSDLRLPLMLLLITAVAILSSAVRLVILAITPETEIGQFDLLDQRYFLNRTGMWLHVLPGLLFLVLGIVQFMPAMRRRSPHLHRWMGRVALASGLMSALALYWLAFSLPAMGGALTIAGTYVFASWMIISLIAAWWAIRRRQTALHRAFMIRAYAIGSAVATIRLLGIFGEMVFGISFQANFGLWLWIGMSLHLIAAELIVRQVFSVTARPVLRSVILPLPPER</sequence>
<dbReference type="RefSeq" id="WP_071834771.1">
    <property type="nucleotide sequence ID" value="NZ_LSRP01000112.1"/>
</dbReference>
<feature type="transmembrane region" description="Helical" evidence="1">
    <location>
        <begin position="155"/>
        <end position="176"/>
    </location>
</feature>
<dbReference type="Proteomes" id="UP000182661">
    <property type="component" value="Unassembled WGS sequence"/>
</dbReference>
<evidence type="ECO:0000256" key="1">
    <source>
        <dbReference type="SAM" id="Phobius"/>
    </source>
</evidence>
<name>A0A657LPW6_9HYPH</name>